<name>T1F1X2_HELRO</name>
<sequence length="371" mass="41362">MAEIKIQNFGIEMATETPCSLSPLLTSVQQHTTSTTITTDVQKVTVVNSLEICETSVANKNKETNVAVTSVSVTTKNSDLTEIPNLKMNEVPEKETDNLTAASLNVPIIKVLEGSKTSGKGGDGLNFCKTADGHRAPPRGLPAVMKISTFAELLEHSEQFVGHRMRLFGKVVENDVEMQLIKLSDPLLILPETDCIYVEANLLTDVAVQTGTTYEFICDCEIEEGRVKNKLITYNDASLLDIKLFFYTNMMVENYLEEFEDRSKNEVNDDQVYVFEKLITRHRKHDIKCGKKKLKDRMSQMHAGDCGSSSLLDDAGDDLCGSFVDEDDDSLQLSLFHHLLFSSCTYPCFLPKLTCSNLLDPNLHLKIVAYK</sequence>
<proteinExistence type="predicted"/>
<dbReference type="EnsemblMetazoa" id="HelroT169428">
    <property type="protein sequence ID" value="HelroP169428"/>
    <property type="gene ID" value="HelroG169428"/>
</dbReference>
<protein>
    <submittedName>
        <fullName evidence="1 2">Uncharacterized protein</fullName>
    </submittedName>
</protein>
<dbReference type="EMBL" id="AMQM01003288">
    <property type="status" value="NOT_ANNOTATED_CDS"/>
    <property type="molecule type" value="Genomic_DNA"/>
</dbReference>
<dbReference type="CTD" id="20202822"/>
<accession>T1F1X2</accession>
<evidence type="ECO:0000313" key="3">
    <source>
        <dbReference type="Proteomes" id="UP000015101"/>
    </source>
</evidence>
<dbReference type="AlphaFoldDB" id="T1F1X2"/>
<evidence type="ECO:0000313" key="1">
    <source>
        <dbReference type="EMBL" id="ESO08554.1"/>
    </source>
</evidence>
<dbReference type="EMBL" id="KB096080">
    <property type="protein sequence ID" value="ESO08554.1"/>
    <property type="molecule type" value="Genomic_DNA"/>
</dbReference>
<dbReference type="KEGG" id="hro:HELRODRAFT_169428"/>
<evidence type="ECO:0000313" key="2">
    <source>
        <dbReference type="EnsemblMetazoa" id="HelroP169428"/>
    </source>
</evidence>
<reference evidence="2" key="3">
    <citation type="submission" date="2015-06" db="UniProtKB">
        <authorList>
            <consortium name="EnsemblMetazoa"/>
        </authorList>
    </citation>
    <scope>IDENTIFICATION</scope>
</reference>
<gene>
    <name evidence="2" type="primary">20202822</name>
    <name evidence="1" type="ORF">HELRODRAFT_169428</name>
</gene>
<keyword evidence="3" id="KW-1185">Reference proteome</keyword>
<dbReference type="GeneID" id="20202822"/>
<reference evidence="3" key="1">
    <citation type="submission" date="2012-12" db="EMBL/GenBank/DDBJ databases">
        <authorList>
            <person name="Hellsten U."/>
            <person name="Grimwood J."/>
            <person name="Chapman J.A."/>
            <person name="Shapiro H."/>
            <person name="Aerts A."/>
            <person name="Otillar R.P."/>
            <person name="Terry A.Y."/>
            <person name="Boore J.L."/>
            <person name="Simakov O."/>
            <person name="Marletaz F."/>
            <person name="Cho S.-J."/>
            <person name="Edsinger-Gonzales E."/>
            <person name="Havlak P."/>
            <person name="Kuo D.-H."/>
            <person name="Larsson T."/>
            <person name="Lv J."/>
            <person name="Arendt D."/>
            <person name="Savage R."/>
            <person name="Osoegawa K."/>
            <person name="de Jong P."/>
            <person name="Lindberg D.R."/>
            <person name="Seaver E.C."/>
            <person name="Weisblat D.A."/>
            <person name="Putnam N.H."/>
            <person name="Grigoriev I.V."/>
            <person name="Rokhsar D.S."/>
        </authorList>
    </citation>
    <scope>NUCLEOTIDE SEQUENCE</scope>
</reference>
<dbReference type="HOGENOM" id="CLU_746568_0_0_1"/>
<dbReference type="Proteomes" id="UP000015101">
    <property type="component" value="Unassembled WGS sequence"/>
</dbReference>
<organism evidence="2 3">
    <name type="scientific">Helobdella robusta</name>
    <name type="common">Californian leech</name>
    <dbReference type="NCBI Taxonomy" id="6412"/>
    <lineage>
        <taxon>Eukaryota</taxon>
        <taxon>Metazoa</taxon>
        <taxon>Spiralia</taxon>
        <taxon>Lophotrochozoa</taxon>
        <taxon>Annelida</taxon>
        <taxon>Clitellata</taxon>
        <taxon>Hirudinea</taxon>
        <taxon>Rhynchobdellida</taxon>
        <taxon>Glossiphoniidae</taxon>
        <taxon>Helobdella</taxon>
    </lineage>
</organism>
<dbReference type="RefSeq" id="XP_009013484.1">
    <property type="nucleotide sequence ID" value="XM_009015236.1"/>
</dbReference>
<reference evidence="1 3" key="2">
    <citation type="journal article" date="2013" name="Nature">
        <title>Insights into bilaterian evolution from three spiralian genomes.</title>
        <authorList>
            <person name="Simakov O."/>
            <person name="Marletaz F."/>
            <person name="Cho S.J."/>
            <person name="Edsinger-Gonzales E."/>
            <person name="Havlak P."/>
            <person name="Hellsten U."/>
            <person name="Kuo D.H."/>
            <person name="Larsson T."/>
            <person name="Lv J."/>
            <person name="Arendt D."/>
            <person name="Savage R."/>
            <person name="Osoegawa K."/>
            <person name="de Jong P."/>
            <person name="Grimwood J."/>
            <person name="Chapman J.A."/>
            <person name="Shapiro H."/>
            <person name="Aerts A."/>
            <person name="Otillar R.P."/>
            <person name="Terry A.Y."/>
            <person name="Boore J.L."/>
            <person name="Grigoriev I.V."/>
            <person name="Lindberg D.R."/>
            <person name="Seaver E.C."/>
            <person name="Weisblat D.A."/>
            <person name="Putnam N.H."/>
            <person name="Rokhsar D.S."/>
        </authorList>
    </citation>
    <scope>NUCLEOTIDE SEQUENCE</scope>
</reference>
<dbReference type="InParanoid" id="T1F1X2"/>